<protein>
    <submittedName>
        <fullName evidence="2">DUF2927 domain-containing protein</fullName>
    </submittedName>
</protein>
<dbReference type="EMBL" id="JBHMEA010000039">
    <property type="protein sequence ID" value="MFB9232300.1"/>
    <property type="molecule type" value="Genomic_DNA"/>
</dbReference>
<keyword evidence="3" id="KW-1185">Reference proteome</keyword>
<evidence type="ECO:0000313" key="2">
    <source>
        <dbReference type="EMBL" id="MFB9232300.1"/>
    </source>
</evidence>
<gene>
    <name evidence="2" type="ORF">ACFFUT_10945</name>
</gene>
<dbReference type="Pfam" id="PF11150">
    <property type="entry name" value="DUF2927"/>
    <property type="match status" value="1"/>
</dbReference>
<dbReference type="SUPFAM" id="SSF48452">
    <property type="entry name" value="TPR-like"/>
    <property type="match status" value="1"/>
</dbReference>
<sequence>MQGLNTLTFRILTFAFLALAACSPLPRSEVPERRAPADLVLPPMKVFSNQRSLPTRQSNSSLARDFLELSFQMESGRPVPVMTRFQGPITLRVTGDAPANLAPDLRRLISRLRTEAGLDISQVPRNRDANITIQAIPQRQLQGLVPQAACFVVPRVSNWAEFRANRRGNVTDWTTLTHRDKVAIFVPSNVSPQELRDCLHEEIAQALGPLNDMYRLPNSVFNDDNFHTVLTGFDMLMLRIYYAPELQNGMSRDQVAQKLPAILSRLNPAGRAGNFTPQSPTPRAWINALETALGPVAGSTRRRSSARQAIDIARAQGWTDNRLAFSLFAYGRLVARTNPDAALLAFLEAGTIYRANPETQLQAAHVEMHLAVYLLSSGRPDAALTLADKNLPVVSQAQNAALLSTLLMIKAEALEQLGRTQDAASVRLDSLGWARYGFGSEAEVRARLENIMSLVPRRQTSGG</sequence>
<evidence type="ECO:0000256" key="1">
    <source>
        <dbReference type="SAM" id="SignalP"/>
    </source>
</evidence>
<proteinExistence type="predicted"/>
<accession>A0ABV5JFT2</accession>
<dbReference type="RefSeq" id="WP_213888055.1">
    <property type="nucleotide sequence ID" value="NZ_JBHMEA010000039.1"/>
</dbReference>
<feature type="signal peptide" evidence="1">
    <location>
        <begin position="1"/>
        <end position="20"/>
    </location>
</feature>
<feature type="chain" id="PRO_5047105506" evidence="1">
    <location>
        <begin position="21"/>
        <end position="463"/>
    </location>
</feature>
<organism evidence="2 3">
    <name type="scientific">Pseudohalocynthiibacter aestuariivivens</name>
    <dbReference type="NCBI Taxonomy" id="1591409"/>
    <lineage>
        <taxon>Bacteria</taxon>
        <taxon>Pseudomonadati</taxon>
        <taxon>Pseudomonadota</taxon>
        <taxon>Alphaproteobacteria</taxon>
        <taxon>Rhodobacterales</taxon>
        <taxon>Paracoccaceae</taxon>
        <taxon>Pseudohalocynthiibacter</taxon>
    </lineage>
</organism>
<comment type="caution">
    <text evidence="2">The sequence shown here is derived from an EMBL/GenBank/DDBJ whole genome shotgun (WGS) entry which is preliminary data.</text>
</comment>
<keyword evidence="1" id="KW-0732">Signal</keyword>
<evidence type="ECO:0000313" key="3">
    <source>
        <dbReference type="Proteomes" id="UP001589683"/>
    </source>
</evidence>
<dbReference type="InterPro" id="IPR021323">
    <property type="entry name" value="DUF2927"/>
</dbReference>
<dbReference type="InterPro" id="IPR011990">
    <property type="entry name" value="TPR-like_helical_dom_sf"/>
</dbReference>
<reference evidence="2 3" key="1">
    <citation type="submission" date="2024-09" db="EMBL/GenBank/DDBJ databases">
        <authorList>
            <person name="Sun Q."/>
            <person name="Mori K."/>
        </authorList>
    </citation>
    <scope>NUCLEOTIDE SEQUENCE [LARGE SCALE GENOMIC DNA]</scope>
    <source>
        <strain evidence="2 3">CECT 8726</strain>
    </source>
</reference>
<name>A0ABV5JFT2_9RHOB</name>
<dbReference type="Proteomes" id="UP001589683">
    <property type="component" value="Unassembled WGS sequence"/>
</dbReference>